<organism evidence="2 3">
    <name type="scientific">Aspergillus cristatus</name>
    <name type="common">Chinese Fuzhuan brick tea-fermentation fungus</name>
    <name type="synonym">Eurotium cristatum</name>
    <dbReference type="NCBI Taxonomy" id="573508"/>
    <lineage>
        <taxon>Eukaryota</taxon>
        <taxon>Fungi</taxon>
        <taxon>Dikarya</taxon>
        <taxon>Ascomycota</taxon>
        <taxon>Pezizomycotina</taxon>
        <taxon>Eurotiomycetes</taxon>
        <taxon>Eurotiomycetidae</taxon>
        <taxon>Eurotiales</taxon>
        <taxon>Aspergillaceae</taxon>
        <taxon>Aspergillus</taxon>
        <taxon>Aspergillus subgen. Aspergillus</taxon>
    </lineage>
</organism>
<protein>
    <submittedName>
        <fullName evidence="2">Uncharacterized protein</fullName>
    </submittedName>
</protein>
<evidence type="ECO:0000313" key="2">
    <source>
        <dbReference type="EMBL" id="ODM24501.1"/>
    </source>
</evidence>
<dbReference type="AlphaFoldDB" id="A0A1E3BUQ1"/>
<keyword evidence="3" id="KW-1185">Reference proteome</keyword>
<comment type="caution">
    <text evidence="2">The sequence shown here is derived from an EMBL/GenBank/DDBJ whole genome shotgun (WGS) entry which is preliminary data.</text>
</comment>
<dbReference type="EMBL" id="JXNT01000001">
    <property type="protein sequence ID" value="ODM24199.1"/>
    <property type="molecule type" value="Genomic_DNA"/>
</dbReference>
<dbReference type="OrthoDB" id="4526760at2759"/>
<gene>
    <name evidence="1" type="ORF">SI65_01789</name>
    <name evidence="2" type="ORF">SI65_02091</name>
</gene>
<dbReference type="Proteomes" id="UP000094569">
    <property type="component" value="Unassembled WGS sequence"/>
</dbReference>
<evidence type="ECO:0000313" key="1">
    <source>
        <dbReference type="EMBL" id="ODM24199.1"/>
    </source>
</evidence>
<dbReference type="VEuPathDB" id="FungiDB:SI65_01789"/>
<evidence type="ECO:0000313" key="3">
    <source>
        <dbReference type="Proteomes" id="UP000094569"/>
    </source>
</evidence>
<name>A0A1E3BUQ1_ASPCR</name>
<dbReference type="VEuPathDB" id="FungiDB:SI65_02091"/>
<dbReference type="STRING" id="573508.A0A1E3BUQ1"/>
<accession>A0A1E3BUQ1</accession>
<proteinExistence type="predicted"/>
<sequence>MGARACLILQAILSEQRALRDEHGREISELKTQMGRIEKLGSFFIDVPERAFLTYLRDKWRRPDVTTRVRSLNRSIVHGGYAEADALMFSERRPAEELRQFVYLYGFDPEKILDLAARPRAT</sequence>
<reference evidence="2 3" key="1">
    <citation type="journal article" date="2016" name="BMC Genomics">
        <title>Comparative genomic and transcriptomic analyses of the Fuzhuan brick tea-fermentation fungus Aspergillus cristatus.</title>
        <authorList>
            <person name="Ge Y."/>
            <person name="Wang Y."/>
            <person name="Liu Y."/>
            <person name="Tan Y."/>
            <person name="Ren X."/>
            <person name="Zhang X."/>
            <person name="Hyde K.D."/>
            <person name="Liu Y."/>
            <person name="Liu Z."/>
        </authorList>
    </citation>
    <scope>NUCLEOTIDE SEQUENCE [LARGE SCALE GENOMIC DNA]</scope>
    <source>
        <strain evidence="2 3">GZAAS20.1005</strain>
    </source>
</reference>
<dbReference type="EMBL" id="JXNT01000001">
    <property type="protein sequence ID" value="ODM24501.1"/>
    <property type="molecule type" value="Genomic_DNA"/>
</dbReference>